<evidence type="ECO:0000313" key="5">
    <source>
        <dbReference type="Proteomes" id="UP000024635"/>
    </source>
</evidence>
<comment type="caution">
    <text evidence="4">The sequence shown here is derived from an EMBL/GenBank/DDBJ whole genome shotgun (WGS) entry which is preliminary data.</text>
</comment>
<evidence type="ECO:0000256" key="2">
    <source>
        <dbReference type="SAM" id="Phobius"/>
    </source>
</evidence>
<organism evidence="4 5">
    <name type="scientific">Ancylostoma ceylanicum</name>
    <dbReference type="NCBI Taxonomy" id="53326"/>
    <lineage>
        <taxon>Eukaryota</taxon>
        <taxon>Metazoa</taxon>
        <taxon>Ecdysozoa</taxon>
        <taxon>Nematoda</taxon>
        <taxon>Chromadorea</taxon>
        <taxon>Rhabditida</taxon>
        <taxon>Rhabditina</taxon>
        <taxon>Rhabditomorpha</taxon>
        <taxon>Strongyloidea</taxon>
        <taxon>Ancylostomatidae</taxon>
        <taxon>Ancylostomatinae</taxon>
        <taxon>Ancylostoma</taxon>
    </lineage>
</organism>
<dbReference type="SUPFAM" id="SSF63748">
    <property type="entry name" value="Tudor/PWWP/MBT"/>
    <property type="match status" value="1"/>
</dbReference>
<evidence type="ECO:0000256" key="1">
    <source>
        <dbReference type="SAM" id="MobiDB-lite"/>
    </source>
</evidence>
<keyword evidence="2" id="KW-1133">Transmembrane helix</keyword>
<reference evidence="5" key="1">
    <citation type="journal article" date="2015" name="Nat. Genet.">
        <title>The genome and transcriptome of the zoonotic hookworm Ancylostoma ceylanicum identify infection-specific gene families.</title>
        <authorList>
            <person name="Schwarz E.M."/>
            <person name="Hu Y."/>
            <person name="Antoshechkin I."/>
            <person name="Miller M.M."/>
            <person name="Sternberg P.W."/>
            <person name="Aroian R.V."/>
        </authorList>
    </citation>
    <scope>NUCLEOTIDE SEQUENCE</scope>
    <source>
        <strain evidence="5">HY135</strain>
    </source>
</reference>
<sequence length="502" mass="54854">MYHVVLGKNDTVPSTFAIQGLPPLEIKVGKEGYFDGFIASAAGVGELWLASSFDERNAIIIATRLFQHQPLKQIQRGALAIVRLQYGNSSKTWTRVVVEGRPDPTHAQVYLLDYGTRQLVNARSLYEMPIEMRRFPPQAFPVVPKMSALPDLGPGEWEKLTGVRITVRLKAARDDRFVGDQLTVYDATTHTDLDFGAALRSGVELERANFTVAPSTDEKHFLLGPQPRLEPSKGPPAIAMRPEQRDFSVLLVCVFGILMAMASIMIVVGFTYKRIQVDRERRRRNRGTGADYHQPQNDAVIPPWSGGDERNPQQTSALPSTFPVEAGKHTENNLGSEEKPSVDENKANSILALSPKAIAAIAALMGSSSAIIDKQLSRTIAIGTGQENSVEDTSYNTRARLGAGSSDISSIKASSSEAIPGFVTSTPVEKSSEQTSSQSTDSNEQSSETSTSSEYDYTKAITTQDMQRILWERALARGQNPSELDVSSISSFFTAASLCEHS</sequence>
<feature type="domain" description="Tudor" evidence="3">
    <location>
        <begin position="72"/>
        <end position="142"/>
    </location>
</feature>
<dbReference type="Proteomes" id="UP000024635">
    <property type="component" value="Unassembled WGS sequence"/>
</dbReference>
<dbReference type="Pfam" id="PF00567">
    <property type="entry name" value="TUDOR"/>
    <property type="match status" value="1"/>
</dbReference>
<proteinExistence type="predicted"/>
<feature type="transmembrane region" description="Helical" evidence="2">
    <location>
        <begin position="247"/>
        <end position="272"/>
    </location>
</feature>
<keyword evidence="5" id="KW-1185">Reference proteome</keyword>
<dbReference type="AlphaFoldDB" id="A0A016U804"/>
<feature type="compositionally biased region" description="Low complexity" evidence="1">
    <location>
        <begin position="433"/>
        <end position="454"/>
    </location>
</feature>
<name>A0A016U804_9BILA</name>
<dbReference type="InterPro" id="IPR002999">
    <property type="entry name" value="Tudor"/>
</dbReference>
<dbReference type="OrthoDB" id="5815643at2759"/>
<protein>
    <recommendedName>
        <fullName evidence="3">Tudor domain-containing protein</fullName>
    </recommendedName>
</protein>
<evidence type="ECO:0000313" key="4">
    <source>
        <dbReference type="EMBL" id="EYC10733.1"/>
    </source>
</evidence>
<feature type="region of interest" description="Disordered" evidence="1">
    <location>
        <begin position="424"/>
        <end position="458"/>
    </location>
</feature>
<keyword evidence="2" id="KW-0812">Transmembrane</keyword>
<evidence type="ECO:0000259" key="3">
    <source>
        <dbReference type="Pfam" id="PF00567"/>
    </source>
</evidence>
<dbReference type="EMBL" id="JARK01001390">
    <property type="protein sequence ID" value="EYC10733.1"/>
    <property type="molecule type" value="Genomic_DNA"/>
</dbReference>
<feature type="region of interest" description="Disordered" evidence="1">
    <location>
        <begin position="283"/>
        <end position="344"/>
    </location>
</feature>
<accession>A0A016U804</accession>
<gene>
    <name evidence="4" type="primary">Acey_s0054.g2522</name>
    <name evidence="4" type="ORF">Y032_0054g2522</name>
</gene>
<dbReference type="Gene3D" id="2.30.30.140">
    <property type="match status" value="1"/>
</dbReference>
<keyword evidence="2" id="KW-0472">Membrane</keyword>
<feature type="compositionally biased region" description="Basic and acidic residues" evidence="1">
    <location>
        <begin position="326"/>
        <end position="344"/>
    </location>
</feature>